<dbReference type="Pfam" id="PF01936">
    <property type="entry name" value="NYN"/>
    <property type="match status" value="1"/>
</dbReference>
<comment type="caution">
    <text evidence="3">The sequence shown here is derived from an EMBL/GenBank/DDBJ whole genome shotgun (WGS) entry which is preliminary data.</text>
</comment>
<name>A0A1G2LH98_9BACT</name>
<dbReference type="PANTHER" id="PTHR35458">
    <property type="entry name" value="SLR0755 PROTEIN"/>
    <property type="match status" value="1"/>
</dbReference>
<proteinExistence type="predicted"/>
<dbReference type="PANTHER" id="PTHR35458:SF8">
    <property type="entry name" value="SLR0650 PROTEIN"/>
    <property type="match status" value="1"/>
</dbReference>
<feature type="compositionally biased region" description="Gly residues" evidence="1">
    <location>
        <begin position="182"/>
        <end position="191"/>
    </location>
</feature>
<dbReference type="AlphaFoldDB" id="A0A1G2LH98"/>
<dbReference type="Gene3D" id="3.40.50.1010">
    <property type="entry name" value="5'-nuclease"/>
    <property type="match status" value="1"/>
</dbReference>
<dbReference type="InterPro" id="IPR021139">
    <property type="entry name" value="NYN"/>
</dbReference>
<dbReference type="CDD" id="cd10911">
    <property type="entry name" value="PIN_LabA"/>
    <property type="match status" value="1"/>
</dbReference>
<protein>
    <recommendedName>
        <fullName evidence="2">NYN domain-containing protein</fullName>
    </recommendedName>
</protein>
<reference evidence="3 4" key="1">
    <citation type="journal article" date="2016" name="Nat. Commun.">
        <title>Thousands of microbial genomes shed light on interconnected biogeochemical processes in an aquifer system.</title>
        <authorList>
            <person name="Anantharaman K."/>
            <person name="Brown C.T."/>
            <person name="Hug L.A."/>
            <person name="Sharon I."/>
            <person name="Castelle C.J."/>
            <person name="Probst A.J."/>
            <person name="Thomas B.C."/>
            <person name="Singh A."/>
            <person name="Wilkins M.J."/>
            <person name="Karaoz U."/>
            <person name="Brodie E.L."/>
            <person name="Williams K.H."/>
            <person name="Hubbard S.S."/>
            <person name="Banfield J.F."/>
        </authorList>
    </citation>
    <scope>NUCLEOTIDE SEQUENCE [LARGE SCALE GENOMIC DNA]</scope>
</reference>
<evidence type="ECO:0000313" key="4">
    <source>
        <dbReference type="Proteomes" id="UP000179052"/>
    </source>
</evidence>
<feature type="domain" description="NYN" evidence="2">
    <location>
        <begin position="10"/>
        <end position="159"/>
    </location>
</feature>
<gene>
    <name evidence="3" type="ORF">A3H71_03085</name>
</gene>
<evidence type="ECO:0000313" key="3">
    <source>
        <dbReference type="EMBL" id="OHA11006.1"/>
    </source>
</evidence>
<evidence type="ECO:0000256" key="1">
    <source>
        <dbReference type="SAM" id="MobiDB-lite"/>
    </source>
</evidence>
<dbReference type="EMBL" id="MHQV01000017">
    <property type="protein sequence ID" value="OHA11006.1"/>
    <property type="molecule type" value="Genomic_DNA"/>
</dbReference>
<evidence type="ECO:0000259" key="2">
    <source>
        <dbReference type="Pfam" id="PF01936"/>
    </source>
</evidence>
<dbReference type="InterPro" id="IPR047140">
    <property type="entry name" value="LabA"/>
</dbReference>
<sequence>MPVIKHKSQRVAILLDVQNLYHSAKNLYGARVNFGNIIKFATDGRQLIRAIGYVIATESGEEKGFFEALTKLGIELKVKDLQVFSGGMKKADWDVGLAVDAIRLSHIVDAVVIVSGDGDFIPLVDYIRSAMGVQVEVVAFGRATSSKLKETVDDFMDLESDPKSFTMRMPYSRATTFRRGGTTPGGRGGRGMPSDGAFGVPAELNDLNNNPEE</sequence>
<organism evidence="3 4">
    <name type="scientific">Candidatus Sungbacteria bacterium RIFCSPLOWO2_02_FULL_48_13b</name>
    <dbReference type="NCBI Taxonomy" id="1802283"/>
    <lineage>
        <taxon>Bacteria</taxon>
        <taxon>Candidatus Sungiibacteriota</taxon>
    </lineage>
</organism>
<dbReference type="STRING" id="1802283.A3H71_03085"/>
<feature type="region of interest" description="Disordered" evidence="1">
    <location>
        <begin position="176"/>
        <end position="213"/>
    </location>
</feature>
<dbReference type="GO" id="GO:0004540">
    <property type="term" value="F:RNA nuclease activity"/>
    <property type="evidence" value="ECO:0007669"/>
    <property type="project" value="InterPro"/>
</dbReference>
<dbReference type="Proteomes" id="UP000179052">
    <property type="component" value="Unassembled WGS sequence"/>
</dbReference>
<accession>A0A1G2LH98</accession>